<dbReference type="AlphaFoldDB" id="A0A259U069"/>
<dbReference type="EMBL" id="MQWB01000001">
    <property type="protein sequence ID" value="OZC03399.1"/>
    <property type="molecule type" value="Genomic_DNA"/>
</dbReference>
<evidence type="ECO:0008006" key="3">
    <source>
        <dbReference type="Google" id="ProtNLM"/>
    </source>
</evidence>
<sequence length="78" mass="8763">MPISLPDPTRRHLTRAIQAYFQDERDETIGDLQAGFVLDFVLEEIGPSIYNQGLRDAQARLRVVVDDLDVALGEPEPV</sequence>
<dbReference type="OrthoDB" id="573733at2"/>
<evidence type="ECO:0000313" key="1">
    <source>
        <dbReference type="EMBL" id="OZC03399.1"/>
    </source>
</evidence>
<comment type="caution">
    <text evidence="1">The sequence shown here is derived from an EMBL/GenBank/DDBJ whole genome shotgun (WGS) entry which is preliminary data.</text>
</comment>
<evidence type="ECO:0000313" key="2">
    <source>
        <dbReference type="Proteomes" id="UP000216446"/>
    </source>
</evidence>
<reference evidence="1 2" key="1">
    <citation type="submission" date="2016-11" db="EMBL/GenBank/DDBJ databases">
        <title>Study of marine rhodopsin-containing bacteria.</title>
        <authorList>
            <person name="Yoshizawa S."/>
            <person name="Kumagai Y."/>
            <person name="Kogure K."/>
        </authorList>
    </citation>
    <scope>NUCLEOTIDE SEQUENCE [LARGE SCALE GENOMIC DNA]</scope>
    <source>
        <strain evidence="1 2">SG-29</strain>
    </source>
</reference>
<dbReference type="InterPro" id="IPR018680">
    <property type="entry name" value="DUF2164"/>
</dbReference>
<dbReference type="Pfam" id="PF09932">
    <property type="entry name" value="DUF2164"/>
    <property type="match status" value="1"/>
</dbReference>
<protein>
    <recommendedName>
        <fullName evidence="3">DUF2164 domain-containing protein</fullName>
    </recommendedName>
</protein>
<gene>
    <name evidence="1" type="ORF">BSZ36_10650</name>
</gene>
<proteinExistence type="predicted"/>
<organism evidence="1 2">
    <name type="scientific">Rubricoccus marinus</name>
    <dbReference type="NCBI Taxonomy" id="716817"/>
    <lineage>
        <taxon>Bacteria</taxon>
        <taxon>Pseudomonadati</taxon>
        <taxon>Rhodothermota</taxon>
        <taxon>Rhodothermia</taxon>
        <taxon>Rhodothermales</taxon>
        <taxon>Rubricoccaceae</taxon>
        <taxon>Rubricoccus</taxon>
    </lineage>
</organism>
<keyword evidence="2" id="KW-1185">Reference proteome</keyword>
<name>A0A259U069_9BACT</name>
<dbReference type="Proteomes" id="UP000216446">
    <property type="component" value="Unassembled WGS sequence"/>
</dbReference>
<dbReference type="InParanoid" id="A0A259U069"/>
<accession>A0A259U069</accession>